<evidence type="ECO:0000313" key="2">
    <source>
        <dbReference type="EMBL" id="MES5324533.1"/>
    </source>
</evidence>
<comment type="caution">
    <text evidence="2">The sequence shown here is derived from an EMBL/GenBank/DDBJ whole genome shotgun (WGS) entry which is preliminary data.</text>
</comment>
<reference evidence="2 3" key="1">
    <citation type="submission" date="2024-06" db="EMBL/GenBank/DDBJ databases">
        <title>Alcaligenes phenolicus JC896.</title>
        <authorList>
            <person name="Venkata Ramana C."/>
            <person name="Sasikala C."/>
            <person name="Mahima D."/>
        </authorList>
    </citation>
    <scope>NUCLEOTIDE SEQUENCE [LARGE SCALE GENOMIC DNA]</scope>
    <source>
        <strain evidence="2 3">JC896</strain>
    </source>
</reference>
<protein>
    <submittedName>
        <fullName evidence="2">Uncharacterized protein</fullName>
    </submittedName>
</protein>
<sequence>MNSHSDFVFESRFSNNSVIVLDALRSSDMQTARRLEEALFPLKHEDGTAYCRIIKTPDRQSFISTLQSIEEECRLGLKPILHIEAHGDKVAGLEIGDQQEVVIWQELENELTKINKSTGNNLGVVLATCWGLYAISPLKIYNPSPYFFLIGPDKIVSAGYIDDQMKEFYKTLFNSSSLDAAMVKVAQEFKQYHSEQFFCHVFATYLRNGCMGKGAASRVERLLSEAIERGASNNRETRRKFRRSTRSSVKPSKETFTRHAHLFLHGKVPVSYESLLQFVQKSAA</sequence>
<dbReference type="Proteomes" id="UP001437419">
    <property type="component" value="Unassembled WGS sequence"/>
</dbReference>
<organism evidence="2 3">
    <name type="scientific">Alcaligenes phenolicus</name>
    <dbReference type="NCBI Taxonomy" id="232846"/>
    <lineage>
        <taxon>Bacteria</taxon>
        <taxon>Pseudomonadati</taxon>
        <taxon>Pseudomonadota</taxon>
        <taxon>Betaproteobacteria</taxon>
        <taxon>Burkholderiales</taxon>
        <taxon>Alcaligenaceae</taxon>
        <taxon>Alcaligenes</taxon>
    </lineage>
</organism>
<keyword evidence="3" id="KW-1185">Reference proteome</keyword>
<dbReference type="RefSeq" id="WP_353639790.1">
    <property type="nucleotide sequence ID" value="NZ_JBEUDR010000002.1"/>
</dbReference>
<proteinExistence type="predicted"/>
<evidence type="ECO:0000256" key="1">
    <source>
        <dbReference type="SAM" id="MobiDB-lite"/>
    </source>
</evidence>
<accession>A0ABV2BI15</accession>
<name>A0ABV2BI15_9BURK</name>
<feature type="region of interest" description="Disordered" evidence="1">
    <location>
        <begin position="233"/>
        <end position="253"/>
    </location>
</feature>
<gene>
    <name evidence="2" type="ORF">ABU900_08980</name>
</gene>
<dbReference type="EMBL" id="JBEUDR010000002">
    <property type="protein sequence ID" value="MES5324533.1"/>
    <property type="molecule type" value="Genomic_DNA"/>
</dbReference>
<evidence type="ECO:0000313" key="3">
    <source>
        <dbReference type="Proteomes" id="UP001437419"/>
    </source>
</evidence>